<dbReference type="AlphaFoldDB" id="A0A0R3SZ76"/>
<dbReference type="Proteomes" id="UP000274504">
    <property type="component" value="Unassembled WGS sequence"/>
</dbReference>
<accession>A0A0R3SZ76</accession>
<proteinExistence type="predicted"/>
<dbReference type="WBParaSite" id="HDID_0001107201-mRNA-1">
    <property type="protein sequence ID" value="HDID_0001107201-mRNA-1"/>
    <property type="gene ID" value="HDID_0001107201"/>
</dbReference>
<evidence type="ECO:0000313" key="3">
    <source>
        <dbReference type="WBParaSite" id="HDID_0001107201-mRNA-1"/>
    </source>
</evidence>
<protein>
    <submittedName>
        <fullName evidence="3">FERM domain-containing protein</fullName>
    </submittedName>
</protein>
<gene>
    <name evidence="1" type="ORF">HDID_LOCUS11069</name>
</gene>
<evidence type="ECO:0000313" key="1">
    <source>
        <dbReference type="EMBL" id="VDL64727.1"/>
    </source>
</evidence>
<dbReference type="EMBL" id="UYSG01012415">
    <property type="protein sequence ID" value="VDL64727.1"/>
    <property type="molecule type" value="Genomic_DNA"/>
</dbReference>
<evidence type="ECO:0000313" key="2">
    <source>
        <dbReference type="Proteomes" id="UP000274504"/>
    </source>
</evidence>
<sequence length="86" mass="9929">MHYCFEEGLAIISTSSQVIFVFVGILLKEIWWLAGTDGEHLQIEFGENKVRVTQADLAQHFVMLHVKLVQHWQKLSESCQTLIRCV</sequence>
<organism evidence="3">
    <name type="scientific">Hymenolepis diminuta</name>
    <name type="common">Rat tapeworm</name>
    <dbReference type="NCBI Taxonomy" id="6216"/>
    <lineage>
        <taxon>Eukaryota</taxon>
        <taxon>Metazoa</taxon>
        <taxon>Spiralia</taxon>
        <taxon>Lophotrochozoa</taxon>
        <taxon>Platyhelminthes</taxon>
        <taxon>Cestoda</taxon>
        <taxon>Eucestoda</taxon>
        <taxon>Cyclophyllidea</taxon>
        <taxon>Hymenolepididae</taxon>
        <taxon>Hymenolepis</taxon>
    </lineage>
</organism>
<name>A0A0R3SZ76_HYMDI</name>
<reference evidence="1 2" key="2">
    <citation type="submission" date="2018-11" db="EMBL/GenBank/DDBJ databases">
        <authorList>
            <consortium name="Pathogen Informatics"/>
        </authorList>
    </citation>
    <scope>NUCLEOTIDE SEQUENCE [LARGE SCALE GENOMIC DNA]</scope>
</reference>
<reference evidence="3" key="1">
    <citation type="submission" date="2017-02" db="UniProtKB">
        <authorList>
            <consortium name="WormBaseParasite"/>
        </authorList>
    </citation>
    <scope>IDENTIFICATION</scope>
</reference>